<dbReference type="EMBL" id="JAZHXI010000012">
    <property type="protein sequence ID" value="KAL2065605.1"/>
    <property type="molecule type" value="Genomic_DNA"/>
</dbReference>
<comment type="caution">
    <text evidence="3">The sequence shown here is derived from an EMBL/GenBank/DDBJ whole genome shotgun (WGS) entry which is preliminary data.</text>
</comment>
<dbReference type="InterPro" id="IPR053175">
    <property type="entry name" value="DHMBA_Reg_Transcription_Factor"/>
</dbReference>
<dbReference type="PROSITE" id="PS00463">
    <property type="entry name" value="ZN2_CY6_FUNGAL_1"/>
    <property type="match status" value="1"/>
</dbReference>
<accession>A0ABR4C7C4</accession>
<keyword evidence="4" id="KW-1185">Reference proteome</keyword>
<sequence>MPYRGKLSKACQRCRARKLKCDLLPVSCSSCIRAHVLCTGYRDTQKLRIRDETDDVRRKALTSTRNNSKTSFLSVQHFPLSLSFQAREAFFRFHVTEASKTWDFLLKFYHPQDAPEHLTLSLDAVSLAFLSHQKNSPAALISAREQYGSALRMTTRALQCAEIAAKSTTILSTLLLDMVEKITNLKHRRSDSWMSHISGALALVTLEGLDHYRESDSLRVLGRLSTNLIISCIAGERPVPEHLIVLRKHVVAQLNASDSKTKLTELMIEYGTLRARVRSGWLSVAECLHETLELDAKLLALSVNMPCEWRYETMVFQERSDRVFCGRVDIYSGRLVTQTWNVLRLVRILLNTSIIEYSFKHHISTDSLLLLIEVANGNITSLVYEISASVPQYLDCLGPGRSASSTTNIHACSSGTGHSPSHTLDCYTTIFPIFVAAYSQEPNSSVRSWYIQQLRYMSNHFAIRNAGYVAQILEQDVKVDPWAVYAGLGSYAFAA</sequence>
<evidence type="ECO:0000313" key="3">
    <source>
        <dbReference type="EMBL" id="KAL2065605.1"/>
    </source>
</evidence>
<protein>
    <recommendedName>
        <fullName evidence="2">Zn(2)-C6 fungal-type domain-containing protein</fullName>
    </recommendedName>
</protein>
<dbReference type="PANTHER" id="PTHR38791:SF1">
    <property type="entry name" value="TRANSCRIPTION FACTOR, PUTATIVE-RELATED"/>
    <property type="match status" value="1"/>
</dbReference>
<dbReference type="SMART" id="SM00066">
    <property type="entry name" value="GAL4"/>
    <property type="match status" value="1"/>
</dbReference>
<dbReference type="CDD" id="cd00067">
    <property type="entry name" value="GAL4"/>
    <property type="match status" value="1"/>
</dbReference>
<dbReference type="PANTHER" id="PTHR38791">
    <property type="entry name" value="ZN(II)2CYS6 TRANSCRIPTION FACTOR (EUROFUNG)-RELATED-RELATED"/>
    <property type="match status" value="1"/>
</dbReference>
<gene>
    <name evidence="3" type="ORF">VTL71DRAFT_3275</name>
</gene>
<proteinExistence type="predicted"/>
<dbReference type="Pfam" id="PF00172">
    <property type="entry name" value="Zn_clus"/>
    <property type="match status" value="1"/>
</dbReference>
<keyword evidence="1" id="KW-0539">Nucleus</keyword>
<evidence type="ECO:0000256" key="1">
    <source>
        <dbReference type="ARBA" id="ARBA00023242"/>
    </source>
</evidence>
<dbReference type="PROSITE" id="PS50048">
    <property type="entry name" value="ZN2_CY6_FUNGAL_2"/>
    <property type="match status" value="1"/>
</dbReference>
<dbReference type="InterPro" id="IPR036864">
    <property type="entry name" value="Zn2-C6_fun-type_DNA-bd_sf"/>
</dbReference>
<dbReference type="InterPro" id="IPR001138">
    <property type="entry name" value="Zn2Cys6_DnaBD"/>
</dbReference>
<reference evidence="3 4" key="1">
    <citation type="journal article" date="2024" name="Commun. Biol.">
        <title>Comparative genomic analysis of thermophilic fungi reveals convergent evolutionary adaptations and gene losses.</title>
        <authorList>
            <person name="Steindorff A.S."/>
            <person name="Aguilar-Pontes M.V."/>
            <person name="Robinson A.J."/>
            <person name="Andreopoulos B."/>
            <person name="LaButti K."/>
            <person name="Kuo A."/>
            <person name="Mondo S."/>
            <person name="Riley R."/>
            <person name="Otillar R."/>
            <person name="Haridas S."/>
            <person name="Lipzen A."/>
            <person name="Grimwood J."/>
            <person name="Schmutz J."/>
            <person name="Clum A."/>
            <person name="Reid I.D."/>
            <person name="Moisan M.C."/>
            <person name="Butler G."/>
            <person name="Nguyen T.T.M."/>
            <person name="Dewar K."/>
            <person name="Conant G."/>
            <person name="Drula E."/>
            <person name="Henrissat B."/>
            <person name="Hansel C."/>
            <person name="Singer S."/>
            <person name="Hutchinson M.I."/>
            <person name="de Vries R.P."/>
            <person name="Natvig D.O."/>
            <person name="Powell A.J."/>
            <person name="Tsang A."/>
            <person name="Grigoriev I.V."/>
        </authorList>
    </citation>
    <scope>NUCLEOTIDE SEQUENCE [LARGE SCALE GENOMIC DNA]</scope>
    <source>
        <strain evidence="3 4">CBS 494.80</strain>
    </source>
</reference>
<organism evidence="3 4">
    <name type="scientific">Oculimacula yallundae</name>
    <dbReference type="NCBI Taxonomy" id="86028"/>
    <lineage>
        <taxon>Eukaryota</taxon>
        <taxon>Fungi</taxon>
        <taxon>Dikarya</taxon>
        <taxon>Ascomycota</taxon>
        <taxon>Pezizomycotina</taxon>
        <taxon>Leotiomycetes</taxon>
        <taxon>Helotiales</taxon>
        <taxon>Ploettnerulaceae</taxon>
        <taxon>Oculimacula</taxon>
    </lineage>
</organism>
<evidence type="ECO:0000313" key="4">
    <source>
        <dbReference type="Proteomes" id="UP001595075"/>
    </source>
</evidence>
<dbReference type="Proteomes" id="UP001595075">
    <property type="component" value="Unassembled WGS sequence"/>
</dbReference>
<dbReference type="SUPFAM" id="SSF57701">
    <property type="entry name" value="Zn2/Cys6 DNA-binding domain"/>
    <property type="match status" value="1"/>
</dbReference>
<feature type="domain" description="Zn(2)-C6 fungal-type" evidence="2">
    <location>
        <begin position="10"/>
        <end position="39"/>
    </location>
</feature>
<dbReference type="Gene3D" id="4.10.240.10">
    <property type="entry name" value="Zn(2)-C6 fungal-type DNA-binding domain"/>
    <property type="match status" value="1"/>
</dbReference>
<evidence type="ECO:0000259" key="2">
    <source>
        <dbReference type="PROSITE" id="PS50048"/>
    </source>
</evidence>
<name>A0ABR4C7C4_9HELO</name>